<sequence>MLLIVVVKFVDQIAGFPPGSQGQFLATQADPWFISRLFLSQSYEADVPSRGGYGGCSQRLSSRGGGRVISSRYRCHGNQSLMPQLQRSARDVAGGAVERTGRELSKDEAASRHPPHTDSIVHGSLSQPRTQLPGLHTREYGPSRVSVHALGLGAAPNAAPQERSENGRQGPALVLSTALWRPAPRSDTTCTSGNVFKTLFGHVIDRFDSINLTLVATEGRICVLPPSRDVIQITCTCIGVEGGGETHCGPDS</sequence>
<dbReference type="EMBL" id="OE188316">
    <property type="protein sequence ID" value="CAD7578678.1"/>
    <property type="molecule type" value="Genomic_DNA"/>
</dbReference>
<evidence type="ECO:0000313" key="2">
    <source>
        <dbReference type="EMBL" id="CAD7578678.1"/>
    </source>
</evidence>
<proteinExistence type="predicted"/>
<protein>
    <submittedName>
        <fullName evidence="2">(California timema) hypothetical protein</fullName>
    </submittedName>
</protein>
<name>A0A7R9JHP2_TIMCA</name>
<dbReference type="AlphaFoldDB" id="A0A7R9JHP2"/>
<reference evidence="2" key="1">
    <citation type="submission" date="2020-11" db="EMBL/GenBank/DDBJ databases">
        <authorList>
            <person name="Tran Van P."/>
        </authorList>
    </citation>
    <scope>NUCLEOTIDE SEQUENCE</scope>
</reference>
<feature type="region of interest" description="Disordered" evidence="1">
    <location>
        <begin position="91"/>
        <end position="128"/>
    </location>
</feature>
<evidence type="ECO:0000256" key="1">
    <source>
        <dbReference type="SAM" id="MobiDB-lite"/>
    </source>
</evidence>
<gene>
    <name evidence="2" type="ORF">TCMB3V08_LOCUS11215</name>
</gene>
<organism evidence="2">
    <name type="scientific">Timema californicum</name>
    <name type="common">California timema</name>
    <name type="synonym">Walking stick</name>
    <dbReference type="NCBI Taxonomy" id="61474"/>
    <lineage>
        <taxon>Eukaryota</taxon>
        <taxon>Metazoa</taxon>
        <taxon>Ecdysozoa</taxon>
        <taxon>Arthropoda</taxon>
        <taxon>Hexapoda</taxon>
        <taxon>Insecta</taxon>
        <taxon>Pterygota</taxon>
        <taxon>Neoptera</taxon>
        <taxon>Polyneoptera</taxon>
        <taxon>Phasmatodea</taxon>
        <taxon>Timematodea</taxon>
        <taxon>Timematoidea</taxon>
        <taxon>Timematidae</taxon>
        <taxon>Timema</taxon>
    </lineage>
</organism>
<accession>A0A7R9JHP2</accession>
<feature type="compositionally biased region" description="Basic and acidic residues" evidence="1">
    <location>
        <begin position="99"/>
        <end position="111"/>
    </location>
</feature>